<proteinExistence type="predicted"/>
<organism evidence="3 4">
    <name type="scientific">Linnemannia gamsii</name>
    <dbReference type="NCBI Taxonomy" id="64522"/>
    <lineage>
        <taxon>Eukaryota</taxon>
        <taxon>Fungi</taxon>
        <taxon>Fungi incertae sedis</taxon>
        <taxon>Mucoromycota</taxon>
        <taxon>Mortierellomycotina</taxon>
        <taxon>Mortierellomycetes</taxon>
        <taxon>Mortierellales</taxon>
        <taxon>Mortierellaceae</taxon>
        <taxon>Linnemannia</taxon>
    </lineage>
</organism>
<sequence>MKFTSTSTLALIATTTLTYLSSFAKAQVTLDQCSISLLGLVGDPGLNACLPMQQLSLLVTTSPITPLLVNNTATSLCSLPVCPQSSITLVQNTVSQNCVNASDPATADLILSAASLYAPFRDGMCQRIPGGNGTFCVTELAETMTAYLAKHPSPLGIKIFANSTVLKQYFDEMPQEILCTPCNKAIINPIENYITANKATLSPQVLQWATILQTEATNKCGAAFTDGQKATSTPAGPKPTAGAAGGNSGAEELKVMGGGGSMAALVVAVVGALLL</sequence>
<dbReference type="PANTHER" id="PTHR34862">
    <property type="entry name" value="SPARK DOMAIN-CONTAINING PROTEIN"/>
    <property type="match status" value="1"/>
</dbReference>
<feature type="compositionally biased region" description="Low complexity" evidence="1">
    <location>
        <begin position="229"/>
        <end position="242"/>
    </location>
</feature>
<evidence type="ECO:0000313" key="4">
    <source>
        <dbReference type="Proteomes" id="UP001194696"/>
    </source>
</evidence>
<accession>A0ABQ7JJ74</accession>
<name>A0ABQ7JJ74_9FUNG</name>
<reference evidence="3 4" key="1">
    <citation type="journal article" date="2020" name="Fungal Divers.">
        <title>Resolving the Mortierellaceae phylogeny through synthesis of multi-gene phylogenetics and phylogenomics.</title>
        <authorList>
            <person name="Vandepol N."/>
            <person name="Liber J."/>
            <person name="Desiro A."/>
            <person name="Na H."/>
            <person name="Kennedy M."/>
            <person name="Barry K."/>
            <person name="Grigoriev I.V."/>
            <person name="Miller A.N."/>
            <person name="O'Donnell K."/>
            <person name="Stajich J.E."/>
            <person name="Bonito G."/>
        </authorList>
    </citation>
    <scope>NUCLEOTIDE SEQUENCE [LARGE SCALE GENOMIC DNA]</scope>
    <source>
        <strain evidence="3 4">AD045</strain>
    </source>
</reference>
<keyword evidence="4" id="KW-1185">Reference proteome</keyword>
<gene>
    <name evidence="3" type="ORF">BGZ96_003433</name>
</gene>
<dbReference type="EMBL" id="JAAAIM010001736">
    <property type="protein sequence ID" value="KAG0276179.1"/>
    <property type="molecule type" value="Genomic_DNA"/>
</dbReference>
<evidence type="ECO:0000313" key="3">
    <source>
        <dbReference type="EMBL" id="KAG0276179.1"/>
    </source>
</evidence>
<dbReference type="Proteomes" id="UP001194696">
    <property type="component" value="Unassembled WGS sequence"/>
</dbReference>
<evidence type="ECO:0000256" key="2">
    <source>
        <dbReference type="SAM" id="SignalP"/>
    </source>
</evidence>
<dbReference type="PANTHER" id="PTHR34862:SF1">
    <property type="entry name" value="SPARK DOMAIN-CONTAINING PROTEIN"/>
    <property type="match status" value="1"/>
</dbReference>
<evidence type="ECO:0000256" key="1">
    <source>
        <dbReference type="SAM" id="MobiDB-lite"/>
    </source>
</evidence>
<comment type="caution">
    <text evidence="3">The sequence shown here is derived from an EMBL/GenBank/DDBJ whole genome shotgun (WGS) entry which is preliminary data.</text>
</comment>
<protein>
    <submittedName>
        <fullName evidence="3">Uncharacterized protein</fullName>
    </submittedName>
</protein>
<feature type="signal peptide" evidence="2">
    <location>
        <begin position="1"/>
        <end position="26"/>
    </location>
</feature>
<keyword evidence="2" id="KW-0732">Signal</keyword>
<feature type="region of interest" description="Disordered" evidence="1">
    <location>
        <begin position="228"/>
        <end position="248"/>
    </location>
</feature>
<feature type="chain" id="PRO_5046341098" evidence="2">
    <location>
        <begin position="27"/>
        <end position="275"/>
    </location>
</feature>